<evidence type="ECO:0000313" key="5">
    <source>
        <dbReference type="EMBL" id="QNP23655.1"/>
    </source>
</evidence>
<proteinExistence type="predicted"/>
<name>A0A087FU99_KLEVA</name>
<dbReference type="EMBL" id="PICB01000413">
    <property type="protein sequence ID" value="PLP46330.1"/>
    <property type="molecule type" value="Genomic_DNA"/>
</dbReference>
<reference evidence="8 9" key="2">
    <citation type="submission" date="2018-01" db="EMBL/GenBank/DDBJ databases">
        <title>Genomic study of Klebsiella pneumoniae.</title>
        <authorList>
            <person name="Yang Y."/>
            <person name="Bicalho R."/>
        </authorList>
    </citation>
    <scope>NUCLEOTIDE SEQUENCE [LARGE SCALE GENOMIC DNA]</scope>
    <source>
        <strain evidence="4 9">A5</strain>
        <strain evidence="3 8">A8</strain>
    </source>
</reference>
<reference evidence="6 10" key="3">
    <citation type="submission" date="2018-06" db="EMBL/GenBank/DDBJ databases">
        <authorList>
            <consortium name="Pathogen Informatics"/>
            <person name="Doyle S."/>
        </authorList>
    </citation>
    <scope>NUCLEOTIDE SEQUENCE [LARGE SCALE GENOMIC DNA]</scope>
    <source>
        <strain evidence="6 10">NCTC9177</strain>
    </source>
</reference>
<dbReference type="Proteomes" id="UP000258928">
    <property type="component" value="Unassembled WGS sequence"/>
</dbReference>
<evidence type="ECO:0000313" key="4">
    <source>
        <dbReference type="EMBL" id="PLP46330.1"/>
    </source>
</evidence>
<reference evidence="2" key="8">
    <citation type="submission" date="2024-01" db="EMBL/GenBank/DDBJ databases">
        <authorList>
            <person name="Macesic N."/>
        </authorList>
    </citation>
    <scope>NUCLEOTIDE SEQUENCE</scope>
    <source>
        <strain evidence="2">CPO071</strain>
    </source>
</reference>
<evidence type="ECO:0000313" key="12">
    <source>
        <dbReference type="Proteomes" id="UP000516181"/>
    </source>
</evidence>
<sequence>MSGLINPHAAPEEAAYALLIELVRAQRVPQYEGEISGLLAMYDEAVKHFKEKETER</sequence>
<dbReference type="Proteomes" id="UP000234473">
    <property type="component" value="Unassembled WGS sequence"/>
</dbReference>
<reference evidence="7 11" key="4">
    <citation type="submission" date="2018-08" db="EMBL/GenBank/DDBJ databases">
        <authorList>
            <consortium name="Pathogen Informatics"/>
        </authorList>
    </citation>
    <scope>NUCLEOTIDE SEQUENCE [LARGE SCALE GENOMIC DNA]</scope>
    <source>
        <strain evidence="7 11">EuSCAPE_TR218</strain>
    </source>
</reference>
<reference evidence="5 12" key="5">
    <citation type="submission" date="2020-08" db="EMBL/GenBank/DDBJ databases">
        <title>Complete genome sequence of Klebsiella pneumoniae KP2757.</title>
        <authorList>
            <person name="Zhang X."/>
        </authorList>
    </citation>
    <scope>NUCLEOTIDE SEQUENCE [LARGE SCALE GENOMIC DNA]</scope>
    <source>
        <strain evidence="5 12">KP2757</strain>
    </source>
</reference>
<evidence type="ECO:0000313" key="7">
    <source>
        <dbReference type="EMBL" id="SXF93200.1"/>
    </source>
</evidence>
<keyword evidence="3" id="KW-0808">Transferase</keyword>
<dbReference type="EMBL" id="CP060807">
    <property type="protein sequence ID" value="QNP23655.1"/>
    <property type="molecule type" value="Genomic_DNA"/>
</dbReference>
<dbReference type="KEGG" id="kpe:KPK_4106"/>
<dbReference type="EMBL" id="UKAS01000004">
    <property type="protein sequence ID" value="SXF93200.1"/>
    <property type="molecule type" value="Genomic_DNA"/>
</dbReference>
<protein>
    <submittedName>
        <fullName evidence="3">ATP-NAD kinase</fullName>
    </submittedName>
    <submittedName>
        <fullName evidence="6">ATP-NAD/AcoX kinase</fullName>
    </submittedName>
</protein>
<accession>A0A087FU99</accession>
<reference evidence="1" key="6">
    <citation type="journal article" date="2022" name="J. Appl. Microbiol.">
        <title>PCR-based ORF typing of Klebsiella pneumoniae for rapid identification of global clones and transmission events.</title>
        <authorList>
            <person name="Nonogaki R."/>
            <person name="Iijima A."/>
            <person name="Kawamura K."/>
            <person name="Kayama S."/>
            <person name="Sugai M."/>
            <person name="Yagi T."/>
            <person name="Arakawa Y."/>
            <person name="Doi Y."/>
            <person name="Suzuki M."/>
        </authorList>
    </citation>
    <scope>NUCLEOTIDE SEQUENCE</scope>
    <source>
        <strain evidence="1">NUKP-37</strain>
    </source>
</reference>
<organism evidence="3 8">
    <name type="scientific">Klebsiella variicola</name>
    <dbReference type="NCBI Taxonomy" id="244366"/>
    <lineage>
        <taxon>Bacteria</taxon>
        <taxon>Pseudomonadati</taxon>
        <taxon>Pseudomonadota</taxon>
        <taxon>Gammaproteobacteria</taxon>
        <taxon>Enterobacterales</taxon>
        <taxon>Enterobacteriaceae</taxon>
        <taxon>Klebsiella/Raoultella group</taxon>
        <taxon>Klebsiella</taxon>
        <taxon>Klebsiella pneumoniae complex</taxon>
    </lineage>
</organism>
<dbReference type="Proteomes" id="UP000254545">
    <property type="component" value="Unassembled WGS sequence"/>
</dbReference>
<dbReference type="EMBL" id="JARTTN020000001">
    <property type="protein sequence ID" value="MEC6058913.1"/>
    <property type="molecule type" value="Genomic_DNA"/>
</dbReference>
<dbReference type="AlphaFoldDB" id="A0A087FU99"/>
<reference evidence="8 9" key="1">
    <citation type="submission" date="2017-11" db="EMBL/GenBank/DDBJ databases">
        <authorList>
            <person name="Han C.G."/>
        </authorList>
    </citation>
    <scope>NUCLEOTIDE SEQUENCE [LARGE SCALE GENOMIC DNA]</scope>
    <source>
        <strain evidence="4 9">A5</strain>
        <strain evidence="3 8">A8</strain>
    </source>
</reference>
<dbReference type="GO" id="GO:0016301">
    <property type="term" value="F:kinase activity"/>
    <property type="evidence" value="ECO:0007669"/>
    <property type="project" value="UniProtKB-KW"/>
</dbReference>
<dbReference type="GeneID" id="93274605"/>
<dbReference type="Proteomes" id="UP001060507">
    <property type="component" value="Unassembled WGS sequence"/>
</dbReference>
<dbReference type="KEGG" id="kvd:KR75_14270"/>
<dbReference type="KEGG" id="kpk:A593_16835"/>
<dbReference type="RefSeq" id="WP_002892370.1">
    <property type="nucleotide sequence ID" value="NC_011283.1"/>
</dbReference>
<evidence type="ECO:0000313" key="3">
    <source>
        <dbReference type="EMBL" id="PLM95422.1"/>
    </source>
</evidence>
<dbReference type="EMBL" id="PIDP01000281">
    <property type="protein sequence ID" value="PLM95422.1"/>
    <property type="molecule type" value="Genomic_DNA"/>
</dbReference>
<gene>
    <name evidence="4" type="ORF">CWM98_10215</name>
    <name evidence="3" type="ORF">CWN47_10760</name>
    <name evidence="5" type="ORF">IAP99_19940</name>
    <name evidence="6" type="ORF">NCTC9177_02736</name>
    <name evidence="1" type="ORF">NUKP37_00030</name>
    <name evidence="2" type="ORF">QAB22_020610</name>
    <name evidence="7" type="ORF">SAMEA3729809_01917</name>
</gene>
<evidence type="ECO:0000313" key="8">
    <source>
        <dbReference type="Proteomes" id="UP000234412"/>
    </source>
</evidence>
<dbReference type="EMBL" id="UGKR01000003">
    <property type="protein sequence ID" value="STS88875.1"/>
    <property type="molecule type" value="Genomic_DNA"/>
</dbReference>
<dbReference type="EMBL" id="BQTA01000001">
    <property type="protein sequence ID" value="GKJ84550.1"/>
    <property type="molecule type" value="Genomic_DNA"/>
</dbReference>
<dbReference type="Proteomes" id="UP000234412">
    <property type="component" value="Unassembled WGS sequence"/>
</dbReference>
<evidence type="ECO:0000313" key="11">
    <source>
        <dbReference type="Proteomes" id="UP000258928"/>
    </source>
</evidence>
<keyword evidence="3" id="KW-0418">Kinase</keyword>
<evidence type="ECO:0000313" key="1">
    <source>
        <dbReference type="EMBL" id="GKJ84550.1"/>
    </source>
</evidence>
<reference evidence="2" key="7">
    <citation type="journal article" date="2023" name="Nat. Commun.">
        <title>Genomic dissection of endemic carbapenem resistance reveals metallo-beta-lactamase dissemination through clonal, plasmid and integron transfer.</title>
        <authorList>
            <person name="Macesic N."/>
            <person name="Hawkey J."/>
            <person name="Vezina B."/>
            <person name="Wisniewski J.A."/>
            <person name="Cottingham H."/>
            <person name="Blakeway L.V."/>
            <person name="Harshegyi T."/>
            <person name="Pragastis K."/>
            <person name="Badoordeen G.Z."/>
            <person name="Dennison A."/>
            <person name="Spelman D.W."/>
            <person name="Jenney A.W.J."/>
            <person name="Peleg A.Y."/>
        </authorList>
    </citation>
    <scope>NUCLEOTIDE SEQUENCE</scope>
    <source>
        <strain evidence="2">CPO071</strain>
    </source>
</reference>
<evidence type="ECO:0000313" key="6">
    <source>
        <dbReference type="EMBL" id="STS88875.1"/>
    </source>
</evidence>
<dbReference type="Proteomes" id="UP000516181">
    <property type="component" value="Chromosome"/>
</dbReference>
<evidence type="ECO:0000313" key="9">
    <source>
        <dbReference type="Proteomes" id="UP000234473"/>
    </source>
</evidence>
<evidence type="ECO:0000313" key="2">
    <source>
        <dbReference type="EMBL" id="MEC6058913.1"/>
    </source>
</evidence>
<dbReference type="Proteomes" id="UP001176846">
    <property type="component" value="Unassembled WGS sequence"/>
</dbReference>
<evidence type="ECO:0000313" key="10">
    <source>
        <dbReference type="Proteomes" id="UP000254545"/>
    </source>
</evidence>
<dbReference type="KEGG" id="kvq:SP68_20925"/>